<organism evidence="2 3">
    <name type="scientific">Reinekea blandensis MED297</name>
    <dbReference type="NCBI Taxonomy" id="314283"/>
    <lineage>
        <taxon>Bacteria</taxon>
        <taxon>Pseudomonadati</taxon>
        <taxon>Pseudomonadota</taxon>
        <taxon>Gammaproteobacteria</taxon>
        <taxon>Oceanospirillales</taxon>
        <taxon>Saccharospirillaceae</taxon>
        <taxon>Reinekea</taxon>
    </lineage>
</organism>
<evidence type="ECO:0000313" key="3">
    <source>
        <dbReference type="Proteomes" id="UP000005953"/>
    </source>
</evidence>
<keyword evidence="3" id="KW-1185">Reference proteome</keyword>
<reference evidence="2 3" key="1">
    <citation type="submission" date="2006-02" db="EMBL/GenBank/DDBJ databases">
        <authorList>
            <person name="Pinhassi J."/>
            <person name="Pedros-Alio C."/>
            <person name="Ferriera S."/>
            <person name="Johnson J."/>
            <person name="Kravitz S."/>
            <person name="Halpern A."/>
            <person name="Remington K."/>
            <person name="Beeson K."/>
            <person name="Tran B."/>
            <person name="Rogers Y.-H."/>
            <person name="Friedman R."/>
            <person name="Venter J.C."/>
        </authorList>
    </citation>
    <scope>NUCLEOTIDE SEQUENCE [LARGE SCALE GENOMIC DNA]</scope>
    <source>
        <strain evidence="2 3">MED297</strain>
    </source>
</reference>
<sequence length="222" mass="25343">MPPVADTHQPSWTHHRVVHSRFPPTNLFDTVDLDDQRLLAELEGETNDRLMNWSEWLPADEFHSGPGWGAVMAAFCHFRPGRFNTVHFGAYYAADSVECAISEWSYHQAIFWRDHRFTDLADATVRAYTGKVTVPLVDVRSDVSLHQDDYQASQERGELGYRAGEPGFLFTSTRHPKGECIALLKPSATTAVTQAGHYSVHWDGETFTQYARLSDYWDIPRR</sequence>
<evidence type="ECO:0000259" key="1">
    <source>
        <dbReference type="SMART" id="SM00953"/>
    </source>
</evidence>
<proteinExistence type="predicted"/>
<name>A4BDS4_9GAMM</name>
<dbReference type="SMART" id="SM00953">
    <property type="entry name" value="RES"/>
    <property type="match status" value="1"/>
</dbReference>
<protein>
    <recommendedName>
        <fullName evidence="1">RES domain-containing protein</fullName>
    </recommendedName>
</protein>
<dbReference type="InterPro" id="IPR014914">
    <property type="entry name" value="RES_dom"/>
</dbReference>
<dbReference type="Pfam" id="PF08808">
    <property type="entry name" value="RES"/>
    <property type="match status" value="1"/>
</dbReference>
<dbReference type="HOGENOM" id="CLU_074555_0_0_6"/>
<accession>A4BDS4</accession>
<gene>
    <name evidence="2" type="ORF">MED297_16029</name>
</gene>
<dbReference type="Proteomes" id="UP000005953">
    <property type="component" value="Unassembled WGS sequence"/>
</dbReference>
<comment type="caution">
    <text evidence="2">The sequence shown here is derived from an EMBL/GenBank/DDBJ whole genome shotgun (WGS) entry which is preliminary data.</text>
</comment>
<feature type="domain" description="RES" evidence="1">
    <location>
        <begin position="74"/>
        <end position="195"/>
    </location>
</feature>
<evidence type="ECO:0000313" key="2">
    <source>
        <dbReference type="EMBL" id="EAR09683.1"/>
    </source>
</evidence>
<dbReference type="STRING" id="314283.MED297_16029"/>
<dbReference type="EMBL" id="AAOE01000008">
    <property type="protein sequence ID" value="EAR09683.1"/>
    <property type="molecule type" value="Genomic_DNA"/>
</dbReference>
<dbReference type="AlphaFoldDB" id="A4BDS4"/>